<feature type="domain" description="BPTI/Kunitz inhibitor" evidence="4">
    <location>
        <begin position="159"/>
        <end position="209"/>
    </location>
</feature>
<dbReference type="InterPro" id="IPR002223">
    <property type="entry name" value="Kunitz_BPTI"/>
</dbReference>
<dbReference type="Pfam" id="PF00014">
    <property type="entry name" value="Kunitz_BPTI"/>
    <property type="match status" value="3"/>
</dbReference>
<feature type="domain" description="BPTI/Kunitz inhibitor" evidence="4">
    <location>
        <begin position="25"/>
        <end position="75"/>
    </location>
</feature>
<dbReference type="PANTHER" id="PTHR10083">
    <property type="entry name" value="KUNITZ-TYPE PROTEASE INHIBITOR-RELATED"/>
    <property type="match status" value="1"/>
</dbReference>
<evidence type="ECO:0000256" key="3">
    <source>
        <dbReference type="ARBA" id="ARBA00023157"/>
    </source>
</evidence>
<evidence type="ECO:0000256" key="1">
    <source>
        <dbReference type="ARBA" id="ARBA00022690"/>
    </source>
</evidence>
<dbReference type="OrthoDB" id="5871431at2759"/>
<dbReference type="FunFam" id="4.10.410.10:FF:000040">
    <property type="entry name" value="Serine protease inhibitor, putative"/>
    <property type="match status" value="1"/>
</dbReference>
<reference evidence="5 6" key="1">
    <citation type="submission" date="2014-03" db="EMBL/GenBank/DDBJ databases">
        <title>Draft genome of the hookworm Oesophagostomum dentatum.</title>
        <authorList>
            <person name="Mitreva M."/>
        </authorList>
    </citation>
    <scope>NUCLEOTIDE SEQUENCE [LARGE SCALE GENOMIC DNA]</scope>
    <source>
        <strain evidence="5 6">OD-Hann</strain>
    </source>
</reference>
<dbReference type="PROSITE" id="PS50279">
    <property type="entry name" value="BPTI_KUNITZ_2"/>
    <property type="match status" value="3"/>
</dbReference>
<name>A0A0B1SGV0_OESDE</name>
<sequence>MTLNECQSVCMGREPTVVPSIPDDCTLPIRAGRCGYNLTRYGYDIVQKKCVEFVYGGCGANKNNFRRLSDCQAVCEGGVPTPDPTPSPKGVCSLPIEIGPCKAYIPSYAYNNELKKCVLFIYGGCEGNENKFETLKDCQSACEKEGESTTAPSVVPEVCTLPIKSGPCLAFFPKYAYDSSQKRCVRFIYGGCQGNGNNFDSLEECQSTCMGVEPTPSPESTPTTGI</sequence>
<dbReference type="AlphaFoldDB" id="A0A0B1SGV0"/>
<dbReference type="SMART" id="SM00131">
    <property type="entry name" value="KU"/>
    <property type="match status" value="3"/>
</dbReference>
<dbReference type="Proteomes" id="UP000053660">
    <property type="component" value="Unassembled WGS sequence"/>
</dbReference>
<protein>
    <submittedName>
        <fullName evidence="5">Kunitz/Bovine pancreatic trypsin inhibitor domain protein</fullName>
    </submittedName>
</protein>
<dbReference type="InterPro" id="IPR036880">
    <property type="entry name" value="Kunitz_BPTI_sf"/>
</dbReference>
<dbReference type="CDD" id="cd00109">
    <property type="entry name" value="Kunitz-type"/>
    <property type="match status" value="3"/>
</dbReference>
<dbReference type="GO" id="GO:0005615">
    <property type="term" value="C:extracellular space"/>
    <property type="evidence" value="ECO:0007669"/>
    <property type="project" value="TreeGrafter"/>
</dbReference>
<dbReference type="InterPro" id="IPR020901">
    <property type="entry name" value="Prtase_inh_Kunz-CS"/>
</dbReference>
<dbReference type="SUPFAM" id="SSF57362">
    <property type="entry name" value="BPTI-like"/>
    <property type="match status" value="3"/>
</dbReference>
<organism evidence="5 6">
    <name type="scientific">Oesophagostomum dentatum</name>
    <name type="common">Nodular worm</name>
    <dbReference type="NCBI Taxonomy" id="61180"/>
    <lineage>
        <taxon>Eukaryota</taxon>
        <taxon>Metazoa</taxon>
        <taxon>Ecdysozoa</taxon>
        <taxon>Nematoda</taxon>
        <taxon>Chromadorea</taxon>
        <taxon>Rhabditida</taxon>
        <taxon>Rhabditina</taxon>
        <taxon>Rhabditomorpha</taxon>
        <taxon>Strongyloidea</taxon>
        <taxon>Strongylidae</taxon>
        <taxon>Oesophagostomum</taxon>
    </lineage>
</organism>
<keyword evidence="6" id="KW-1185">Reference proteome</keyword>
<keyword evidence="2" id="KW-0722">Serine protease inhibitor</keyword>
<dbReference type="InterPro" id="IPR050098">
    <property type="entry name" value="TFPI/VKTCI-like"/>
</dbReference>
<dbReference type="FunFam" id="4.10.410.10:FF:000004">
    <property type="entry name" value="Tissue factor pathway inhibitor"/>
    <property type="match status" value="1"/>
</dbReference>
<dbReference type="PANTHER" id="PTHR10083:SF374">
    <property type="entry name" value="BPTI_KUNITZ INHIBITOR DOMAIN-CONTAINING PROTEIN"/>
    <property type="match status" value="1"/>
</dbReference>
<keyword evidence="1" id="KW-0646">Protease inhibitor</keyword>
<dbReference type="Gene3D" id="4.10.410.10">
    <property type="entry name" value="Pancreatic trypsin inhibitor Kunitz domain"/>
    <property type="match status" value="3"/>
</dbReference>
<evidence type="ECO:0000256" key="2">
    <source>
        <dbReference type="ARBA" id="ARBA00022900"/>
    </source>
</evidence>
<dbReference type="PROSITE" id="PS00280">
    <property type="entry name" value="BPTI_KUNITZ_1"/>
    <property type="match status" value="1"/>
</dbReference>
<keyword evidence="3" id="KW-1015">Disulfide bond</keyword>
<accession>A0A0B1SGV0</accession>
<gene>
    <name evidence="5" type="ORF">OESDEN_15726</name>
</gene>
<evidence type="ECO:0000313" key="5">
    <source>
        <dbReference type="EMBL" id="KHJ84558.1"/>
    </source>
</evidence>
<evidence type="ECO:0000313" key="6">
    <source>
        <dbReference type="Proteomes" id="UP000053660"/>
    </source>
</evidence>
<evidence type="ECO:0000259" key="4">
    <source>
        <dbReference type="PROSITE" id="PS50279"/>
    </source>
</evidence>
<feature type="domain" description="BPTI/Kunitz inhibitor" evidence="4">
    <location>
        <begin position="92"/>
        <end position="142"/>
    </location>
</feature>
<dbReference type="EMBL" id="KN567940">
    <property type="protein sequence ID" value="KHJ84558.1"/>
    <property type="molecule type" value="Genomic_DNA"/>
</dbReference>
<dbReference type="PRINTS" id="PR00759">
    <property type="entry name" value="BASICPTASE"/>
</dbReference>
<proteinExistence type="predicted"/>
<dbReference type="GO" id="GO:0004867">
    <property type="term" value="F:serine-type endopeptidase inhibitor activity"/>
    <property type="evidence" value="ECO:0007669"/>
    <property type="project" value="UniProtKB-KW"/>
</dbReference>